<keyword evidence="11" id="KW-1185">Reference proteome</keyword>
<keyword evidence="1 5" id="KW-0547">Nucleotide-binding</keyword>
<gene>
    <name evidence="5" type="primary">dbpA</name>
    <name evidence="10" type="ORF">SAMN04488529_10976</name>
</gene>
<dbReference type="OrthoDB" id="9805696at2"/>
<dbReference type="InterPro" id="IPR044742">
    <property type="entry name" value="DEAD/DEAH_RhlB"/>
</dbReference>
<evidence type="ECO:0000313" key="10">
    <source>
        <dbReference type="EMBL" id="SDP61565.1"/>
    </source>
</evidence>
<evidence type="ECO:0000259" key="7">
    <source>
        <dbReference type="PROSITE" id="PS51192"/>
    </source>
</evidence>
<reference evidence="10 11" key="1">
    <citation type="submission" date="2016-10" db="EMBL/GenBank/DDBJ databases">
        <authorList>
            <person name="de Groot N.N."/>
        </authorList>
    </citation>
    <scope>NUCLEOTIDE SEQUENCE [LARGE SCALE GENOMIC DNA]</scope>
    <source>
        <strain evidence="10 11">DSM 12272</strain>
    </source>
</reference>
<dbReference type="GO" id="GO:0003723">
    <property type="term" value="F:RNA binding"/>
    <property type="evidence" value="ECO:0007669"/>
    <property type="project" value="UniProtKB-UniRule"/>
</dbReference>
<proteinExistence type="inferred from homology"/>
<dbReference type="GO" id="GO:0005829">
    <property type="term" value="C:cytosol"/>
    <property type="evidence" value="ECO:0007669"/>
    <property type="project" value="TreeGrafter"/>
</dbReference>
<evidence type="ECO:0000256" key="6">
    <source>
        <dbReference type="PROSITE-ProRule" id="PRU00552"/>
    </source>
</evidence>
<dbReference type="InterPro" id="IPR001650">
    <property type="entry name" value="Helicase_C-like"/>
</dbReference>
<keyword evidence="5" id="KW-0694">RNA-binding</keyword>
<feature type="domain" description="Helicase ATP-binding" evidence="7">
    <location>
        <begin position="35"/>
        <end position="205"/>
    </location>
</feature>
<comment type="function">
    <text evidence="5">DEAD-box RNA helicase involved in the assembly of the 50S ribosomal subunit. Has an RNA-dependent ATPase activity, which is specific for 23S rRNA, and a 3' to 5' RNA helicase activity that uses the energy of ATP hydrolysis to destabilize and unwind short rRNA duplexes.</text>
</comment>
<dbReference type="HAMAP" id="MF_00965">
    <property type="entry name" value="DEAD_helicase_DbpA"/>
    <property type="match status" value="1"/>
</dbReference>
<dbReference type="EC" id="3.6.4.13" evidence="5"/>
<feature type="region of interest" description="Involved in 23S rRNA binding" evidence="5">
    <location>
        <begin position="406"/>
        <end position="481"/>
    </location>
</feature>
<dbReference type="PROSITE" id="PS51194">
    <property type="entry name" value="HELICASE_CTER"/>
    <property type="match status" value="1"/>
</dbReference>
<comment type="subcellular location">
    <subcellularLocation>
        <location evidence="5">Cytoplasm</location>
    </subcellularLocation>
</comment>
<evidence type="ECO:0000259" key="8">
    <source>
        <dbReference type="PROSITE" id="PS51194"/>
    </source>
</evidence>
<dbReference type="InterPro" id="IPR027417">
    <property type="entry name" value="P-loop_NTPase"/>
</dbReference>
<comment type="catalytic activity">
    <reaction evidence="5">
        <text>ATP + H2O = ADP + phosphate + H(+)</text>
        <dbReference type="Rhea" id="RHEA:13065"/>
        <dbReference type="ChEBI" id="CHEBI:15377"/>
        <dbReference type="ChEBI" id="CHEBI:15378"/>
        <dbReference type="ChEBI" id="CHEBI:30616"/>
        <dbReference type="ChEBI" id="CHEBI:43474"/>
        <dbReference type="ChEBI" id="CHEBI:456216"/>
        <dbReference type="EC" id="3.6.4.13"/>
    </reaction>
</comment>
<dbReference type="InterPro" id="IPR014001">
    <property type="entry name" value="Helicase_ATP-bd"/>
</dbReference>
<dbReference type="PANTHER" id="PTHR47959:SF1">
    <property type="entry name" value="ATP-DEPENDENT RNA HELICASE DBPA"/>
    <property type="match status" value="1"/>
</dbReference>
<dbReference type="Pfam" id="PF00270">
    <property type="entry name" value="DEAD"/>
    <property type="match status" value="1"/>
</dbReference>
<dbReference type="InterPro" id="IPR012677">
    <property type="entry name" value="Nucleotide-bd_a/b_plait_sf"/>
</dbReference>
<dbReference type="Proteomes" id="UP000198597">
    <property type="component" value="Unassembled WGS sequence"/>
</dbReference>
<dbReference type="Pfam" id="PF00271">
    <property type="entry name" value="Helicase_C"/>
    <property type="match status" value="1"/>
</dbReference>
<feature type="short sequence motif" description="Q motif" evidence="6">
    <location>
        <begin position="4"/>
        <end position="32"/>
    </location>
</feature>
<evidence type="ECO:0000256" key="5">
    <source>
        <dbReference type="HAMAP-Rule" id="MF_00965"/>
    </source>
</evidence>
<evidence type="ECO:0000256" key="2">
    <source>
        <dbReference type="ARBA" id="ARBA00022801"/>
    </source>
</evidence>
<dbReference type="GO" id="GO:0005524">
    <property type="term" value="F:ATP binding"/>
    <property type="evidence" value="ECO:0007669"/>
    <property type="project" value="UniProtKB-UniRule"/>
</dbReference>
<evidence type="ECO:0000313" key="11">
    <source>
        <dbReference type="Proteomes" id="UP000198597"/>
    </source>
</evidence>
<comment type="domain">
    <text evidence="5">Contains an N-terminal domain that binds non-specifically to RNA and a C-terminal domain that binds specifically and tightly to hairpin 92 of 23S rRNA.</text>
</comment>
<dbReference type="CDD" id="cd00268">
    <property type="entry name" value="DEADc"/>
    <property type="match status" value="1"/>
</dbReference>
<protein>
    <recommendedName>
        <fullName evidence="5">ATP-dependent RNA helicase DbpA</fullName>
        <ecNumber evidence="5">3.6.4.13</ecNumber>
    </recommendedName>
</protein>
<keyword evidence="4 5" id="KW-0067">ATP-binding</keyword>
<dbReference type="InterPro" id="IPR000629">
    <property type="entry name" value="RNA-helicase_DEAD-box_CS"/>
</dbReference>
<keyword evidence="5" id="KW-0690">Ribosome biogenesis</keyword>
<dbReference type="SUPFAM" id="SSF52540">
    <property type="entry name" value="P-loop containing nucleoside triphosphate hydrolases"/>
    <property type="match status" value="1"/>
</dbReference>
<evidence type="ECO:0000256" key="4">
    <source>
        <dbReference type="ARBA" id="ARBA00022840"/>
    </source>
</evidence>
<organism evidence="10 11">
    <name type="scientific">Clostridium gasigenes</name>
    <dbReference type="NCBI Taxonomy" id="94869"/>
    <lineage>
        <taxon>Bacteria</taxon>
        <taxon>Bacillati</taxon>
        <taxon>Bacillota</taxon>
        <taxon>Clostridia</taxon>
        <taxon>Eubacteriales</taxon>
        <taxon>Clostridiaceae</taxon>
        <taxon>Clostridium</taxon>
    </lineage>
</organism>
<dbReference type="InterPro" id="IPR050079">
    <property type="entry name" value="DEAD_box_RNA_helicase"/>
</dbReference>
<comment type="similarity">
    <text evidence="5">Belongs to the DEAD box helicase family. DbpA subfamily.</text>
</comment>
<dbReference type="SMART" id="SM00490">
    <property type="entry name" value="HELICc"/>
    <property type="match status" value="1"/>
</dbReference>
<dbReference type="AlphaFoldDB" id="A0A1H0U6F4"/>
<keyword evidence="5" id="KW-0963">Cytoplasm</keyword>
<dbReference type="EMBL" id="FNJM01000009">
    <property type="protein sequence ID" value="SDP61565.1"/>
    <property type="molecule type" value="Genomic_DNA"/>
</dbReference>
<dbReference type="GO" id="GO:0000027">
    <property type="term" value="P:ribosomal large subunit assembly"/>
    <property type="evidence" value="ECO:0007669"/>
    <property type="project" value="UniProtKB-UniRule"/>
</dbReference>
<dbReference type="PANTHER" id="PTHR47959">
    <property type="entry name" value="ATP-DEPENDENT RNA HELICASE RHLE-RELATED"/>
    <property type="match status" value="1"/>
</dbReference>
<dbReference type="CDD" id="cd18787">
    <property type="entry name" value="SF2_C_DEAD"/>
    <property type="match status" value="1"/>
</dbReference>
<dbReference type="PROSITE" id="PS51192">
    <property type="entry name" value="HELICASE_ATP_BIND_1"/>
    <property type="match status" value="1"/>
</dbReference>
<dbReference type="Pfam" id="PF03880">
    <property type="entry name" value="DbpA"/>
    <property type="match status" value="1"/>
</dbReference>
<evidence type="ECO:0000256" key="3">
    <source>
        <dbReference type="ARBA" id="ARBA00022806"/>
    </source>
</evidence>
<dbReference type="PROSITE" id="PS51195">
    <property type="entry name" value="Q_MOTIF"/>
    <property type="match status" value="1"/>
</dbReference>
<dbReference type="SMART" id="SM00487">
    <property type="entry name" value="DEXDc"/>
    <property type="match status" value="1"/>
</dbReference>
<dbReference type="RefSeq" id="WP_089971060.1">
    <property type="nucleotide sequence ID" value="NZ_FNJM01000009.1"/>
</dbReference>
<sequence>MENKGFSELKLSDDIVKALENLGYKKPSEVQIEAIPHILNREDIIVKSQTGSGKTASFGIPLCEMVEVEESRVQGLILVPTRELALQVKEDISNIGRLKKVRAAAVFGKQPFHEQVRELKQRVHIVSGTPGRISDHIRKGNLKLDDIKFVIIDEADKMLSMGFIDQIKEILEVMPKDRTTALFSATLPEIIEKLCGKYMRNPKILNVQSEVFNRDKIKESFLQLEYDEKANALTRNLYANTPDAAIVFCNTKDKVRELHDKLKKDGVMVEQLHGDMEQKDRLSTMERFKNKEFKVLIATDIASRGIHVDNITHVFNYELPGETENYVHRIGRTGRAGREGCAISFVSKFEKRFLSSVESYVGYEIKEGKHPSDEEVKVGKIIFKESQKAFGLNKGVKKVAIHTDVTKIHLTGGKKKKLRAIDVVGALSNLKELTGEDIGIIDIQDTCSFVDILNGKGSAVVKNNKEITIKGKSIRIQKANK</sequence>
<accession>A0A1H0U6F4</accession>
<name>A0A1H0U6F4_9CLOT</name>
<dbReference type="InterPro" id="IPR011545">
    <property type="entry name" value="DEAD/DEAH_box_helicase_dom"/>
</dbReference>
<dbReference type="PROSITE" id="PS00039">
    <property type="entry name" value="DEAD_ATP_HELICASE"/>
    <property type="match status" value="1"/>
</dbReference>
<feature type="domain" description="DEAD-box RNA helicase Q" evidence="9">
    <location>
        <begin position="4"/>
        <end position="32"/>
    </location>
</feature>
<dbReference type="InterPro" id="IPR028619">
    <property type="entry name" value="DEAD_helicase_DbpA"/>
</dbReference>
<dbReference type="GO" id="GO:0016887">
    <property type="term" value="F:ATP hydrolysis activity"/>
    <property type="evidence" value="ECO:0007669"/>
    <property type="project" value="RHEA"/>
</dbReference>
<dbReference type="GO" id="GO:0034458">
    <property type="term" value="F:3'-5' RNA helicase activity"/>
    <property type="evidence" value="ECO:0007669"/>
    <property type="project" value="UniProtKB-UniRule"/>
</dbReference>
<dbReference type="InterPro" id="IPR005580">
    <property type="entry name" value="DbpA/CsdA_RNA-bd_dom"/>
</dbReference>
<feature type="domain" description="Helicase C-terminal" evidence="8">
    <location>
        <begin position="233"/>
        <end position="377"/>
    </location>
</feature>
<dbReference type="InterPro" id="IPR014014">
    <property type="entry name" value="RNA_helicase_DEAD_Q_motif"/>
</dbReference>
<dbReference type="STRING" id="94869.SAMN04488529_10976"/>
<evidence type="ECO:0000256" key="1">
    <source>
        <dbReference type="ARBA" id="ARBA00022741"/>
    </source>
</evidence>
<keyword evidence="3 5" id="KW-0347">Helicase</keyword>
<dbReference type="Gene3D" id="3.40.50.300">
    <property type="entry name" value="P-loop containing nucleotide triphosphate hydrolases"/>
    <property type="match status" value="2"/>
</dbReference>
<keyword evidence="2 5" id="KW-0378">Hydrolase</keyword>
<evidence type="ECO:0000259" key="9">
    <source>
        <dbReference type="PROSITE" id="PS51195"/>
    </source>
</evidence>
<dbReference type="Gene3D" id="3.30.70.330">
    <property type="match status" value="1"/>
</dbReference>